<dbReference type="GO" id="GO:0016989">
    <property type="term" value="F:sigma factor antagonist activity"/>
    <property type="evidence" value="ECO:0007669"/>
    <property type="project" value="TreeGrafter"/>
</dbReference>
<accession>A0A327X180</accession>
<reference evidence="4 5" key="1">
    <citation type="submission" date="2018-06" db="EMBL/GenBank/DDBJ databases">
        <title>Genomic Encyclopedia of Archaeal and Bacterial Type Strains, Phase II (KMG-II): from individual species to whole genera.</title>
        <authorList>
            <person name="Goeker M."/>
        </authorList>
    </citation>
    <scope>NUCLEOTIDE SEQUENCE [LARGE SCALE GENOMIC DNA]</scope>
    <source>
        <strain evidence="4 5">DSM 21851</strain>
    </source>
</reference>
<dbReference type="InterPro" id="IPR006860">
    <property type="entry name" value="FecR"/>
</dbReference>
<comment type="caution">
    <text evidence="4">The sequence shown here is derived from an EMBL/GenBank/DDBJ whole genome shotgun (WGS) entry which is preliminary data.</text>
</comment>
<sequence length="341" mass="39146">MDELITKARFFEYFSGKATPLQKKNIEAWLVDPANRDLYYQWLHEWEENNPQLITDWETAFDTARQRINQPDPSDQPDTSARLRWWQQRLFLAWTLAASVVLLLGLVGWLFSDAIRYKTLESGFGETKRNILPDGSEVVLNANSRIRYPRFGFASDHFLGFLTNTPAERRVELTGEADFSVRHLPSHRRFVVLTEKGVSVQVLGTQFTVLSRGERTRVVLRSGKVELTTKQASRPPLIMKPGDWVTLDAQGKLAVRKTAHPEHVAAWKHHRFVFDRTPLHDIAQLLQDNYGLTITIDDQELATRTISGAFPAQDANDLIKLVAEILQINYFRDNTNVTFTN</sequence>
<name>A0A327X180_LARAB</name>
<organism evidence="4 5">
    <name type="scientific">Larkinella arboricola</name>
    <dbReference type="NCBI Taxonomy" id="643671"/>
    <lineage>
        <taxon>Bacteria</taxon>
        <taxon>Pseudomonadati</taxon>
        <taxon>Bacteroidota</taxon>
        <taxon>Cytophagia</taxon>
        <taxon>Cytophagales</taxon>
        <taxon>Spirosomataceae</taxon>
        <taxon>Larkinella</taxon>
    </lineage>
</organism>
<dbReference type="OrthoDB" id="1523489at2"/>
<dbReference type="PANTHER" id="PTHR30273">
    <property type="entry name" value="PERIPLASMIC SIGNAL SENSOR AND SIGMA FACTOR ACTIVATOR FECR-RELATED"/>
    <property type="match status" value="1"/>
</dbReference>
<protein>
    <submittedName>
        <fullName evidence="4">FecR family protein</fullName>
    </submittedName>
</protein>
<dbReference type="Gene3D" id="3.55.50.30">
    <property type="match status" value="1"/>
</dbReference>
<dbReference type="Pfam" id="PF04773">
    <property type="entry name" value="FecR"/>
    <property type="match status" value="1"/>
</dbReference>
<evidence type="ECO:0000256" key="1">
    <source>
        <dbReference type="SAM" id="Phobius"/>
    </source>
</evidence>
<keyword evidence="5" id="KW-1185">Reference proteome</keyword>
<dbReference type="InterPro" id="IPR032508">
    <property type="entry name" value="FecR_C"/>
</dbReference>
<dbReference type="AlphaFoldDB" id="A0A327X180"/>
<gene>
    <name evidence="4" type="ORF">LX87_01929</name>
</gene>
<feature type="domain" description="FecR protein" evidence="2">
    <location>
        <begin position="119"/>
        <end position="226"/>
    </location>
</feature>
<proteinExistence type="predicted"/>
<dbReference type="PANTHER" id="PTHR30273:SF2">
    <property type="entry name" value="PROTEIN FECR"/>
    <property type="match status" value="1"/>
</dbReference>
<feature type="domain" description="Protein FecR C-terminal" evidence="3">
    <location>
        <begin position="271"/>
        <end position="338"/>
    </location>
</feature>
<keyword evidence="1" id="KW-0812">Transmembrane</keyword>
<dbReference type="EMBL" id="QLMC01000002">
    <property type="protein sequence ID" value="RAK00231.1"/>
    <property type="molecule type" value="Genomic_DNA"/>
</dbReference>
<dbReference type="InterPro" id="IPR012373">
    <property type="entry name" value="Ferrdict_sens_TM"/>
</dbReference>
<evidence type="ECO:0000313" key="5">
    <source>
        <dbReference type="Proteomes" id="UP000248790"/>
    </source>
</evidence>
<evidence type="ECO:0000259" key="2">
    <source>
        <dbReference type="Pfam" id="PF04773"/>
    </source>
</evidence>
<dbReference type="Proteomes" id="UP000248790">
    <property type="component" value="Unassembled WGS sequence"/>
</dbReference>
<keyword evidence="1" id="KW-1133">Transmembrane helix</keyword>
<evidence type="ECO:0000259" key="3">
    <source>
        <dbReference type="Pfam" id="PF16344"/>
    </source>
</evidence>
<feature type="transmembrane region" description="Helical" evidence="1">
    <location>
        <begin position="90"/>
        <end position="111"/>
    </location>
</feature>
<dbReference type="Pfam" id="PF16344">
    <property type="entry name" value="FecR_C"/>
    <property type="match status" value="1"/>
</dbReference>
<dbReference type="PIRSF" id="PIRSF018266">
    <property type="entry name" value="FecR"/>
    <property type="match status" value="1"/>
</dbReference>
<keyword evidence="1" id="KW-0472">Membrane</keyword>
<evidence type="ECO:0000313" key="4">
    <source>
        <dbReference type="EMBL" id="RAK00231.1"/>
    </source>
</evidence>
<dbReference type="RefSeq" id="WP_111627987.1">
    <property type="nucleotide sequence ID" value="NZ_QLMC01000002.1"/>
</dbReference>
<dbReference type="Gene3D" id="2.60.120.1440">
    <property type="match status" value="1"/>
</dbReference>